<dbReference type="AlphaFoldDB" id="A0A1M6RVG1"/>
<sequence>MNDVAIHHRGNVDLELDAALLFYRSASGEVYATQHAARVVNDRPVLLPGVPMTLESLADFAELAARRTTYRGFVHERVVYFAPNLLAWWVPAGKRRVWFEADGKLGNRSGECNHPPLLFIVNKRSWSVFALRNDERPGAATKLYRAPYFNVWETGQICTGNVDTPDAINSDSIKPYEDAFFRSRFTHANTDRLIRRRGGAVRLWLDLLDGAEFPLHQLVDTTRTLADVVSTLTEKD</sequence>
<proteinExistence type="predicted"/>
<gene>
    <name evidence="1" type="ORF">SAMN05192548_102012</name>
</gene>
<dbReference type="InterPro" id="IPR032787">
    <property type="entry name" value="Prok-E2_D"/>
</dbReference>
<organism evidence="1 2">
    <name type="scientific">Paraburkholderia terricola</name>
    <dbReference type="NCBI Taxonomy" id="169427"/>
    <lineage>
        <taxon>Bacteria</taxon>
        <taxon>Pseudomonadati</taxon>
        <taxon>Pseudomonadota</taxon>
        <taxon>Betaproteobacteria</taxon>
        <taxon>Burkholderiales</taxon>
        <taxon>Burkholderiaceae</taxon>
        <taxon>Paraburkholderia</taxon>
    </lineage>
</organism>
<dbReference type="EMBL" id="FRAB01000020">
    <property type="protein sequence ID" value="SHK36445.1"/>
    <property type="molecule type" value="Genomic_DNA"/>
</dbReference>
<evidence type="ECO:0000313" key="2">
    <source>
        <dbReference type="Proteomes" id="UP000184395"/>
    </source>
</evidence>
<evidence type="ECO:0000313" key="1">
    <source>
        <dbReference type="EMBL" id="SHK36445.1"/>
    </source>
</evidence>
<dbReference type="STRING" id="169427.SAMN05192548_102012"/>
<protein>
    <submittedName>
        <fullName evidence="1">PRTRC system protein B</fullName>
    </submittedName>
</protein>
<reference evidence="1 2" key="1">
    <citation type="submission" date="2016-11" db="EMBL/GenBank/DDBJ databases">
        <authorList>
            <person name="Jaros S."/>
            <person name="Januszkiewicz K."/>
            <person name="Wedrychowicz H."/>
        </authorList>
    </citation>
    <scope>NUCLEOTIDE SEQUENCE [LARGE SCALE GENOMIC DNA]</scope>
    <source>
        <strain evidence="1 2">LMG 20594</strain>
    </source>
</reference>
<accession>A0A1M6RVG1</accession>
<dbReference type="NCBIfam" id="TIGR03737">
    <property type="entry name" value="PRTRC_B"/>
    <property type="match status" value="1"/>
</dbReference>
<dbReference type="OrthoDB" id="8556159at2"/>
<name>A0A1M6RVG1_9BURK</name>
<dbReference type="Proteomes" id="UP000184395">
    <property type="component" value="Unassembled WGS sequence"/>
</dbReference>
<dbReference type="InterPro" id="IPR022280">
    <property type="entry name" value="PRTRC_protein-B"/>
</dbReference>
<dbReference type="Pfam" id="PF14460">
    <property type="entry name" value="Prok-E2_D"/>
    <property type="match status" value="1"/>
</dbReference>
<dbReference type="RefSeq" id="WP_073430130.1">
    <property type="nucleotide sequence ID" value="NZ_CADFGY010000014.1"/>
</dbReference>